<accession>A0A098TJ36</accession>
<evidence type="ECO:0000313" key="2">
    <source>
        <dbReference type="EMBL" id="KGF72007.1"/>
    </source>
</evidence>
<evidence type="ECO:0000256" key="1">
    <source>
        <dbReference type="SAM" id="Phobius"/>
    </source>
</evidence>
<dbReference type="STRING" id="1497020.DO97_13305"/>
<reference evidence="2 3" key="1">
    <citation type="journal article" date="2014" name="Mol. Ecol.">
        <title>Evolution of Synechococcus.</title>
        <authorList>
            <person name="Dvorak P."/>
            <person name="Casamatta D."/>
            <person name="Hasler P."/>
            <person name="Poulickova A."/>
            <person name="Ondrej V."/>
            <person name="Sanges R."/>
        </authorList>
    </citation>
    <scope>NUCLEOTIDE SEQUENCE [LARGE SCALE GENOMIC DNA]</scope>
    <source>
        <strain evidence="2 3">CAUP A 1101</strain>
    </source>
</reference>
<keyword evidence="1" id="KW-0472">Membrane</keyword>
<feature type="transmembrane region" description="Helical" evidence="1">
    <location>
        <begin position="99"/>
        <end position="116"/>
    </location>
</feature>
<keyword evidence="3" id="KW-1185">Reference proteome</keyword>
<dbReference type="EMBL" id="JJML01000041">
    <property type="protein sequence ID" value="KGF72007.1"/>
    <property type="molecule type" value="Genomic_DNA"/>
</dbReference>
<sequence length="257" mass="28604">MLLWFVAHFSVNVPFGDDWELIPLFEKVATGTVRVQDLFAPHSEHRMVFPRLLFLAIAFGSHWNLQVELCLNIFLAMLTFLAIACLARQQTAGGYHRALHLANLLSCGFLFSWVQWENWLWGFQIAWVFNQCLCCRCHFCPGLSLPGAANIENYCRCDLMRDCQLFFRPWTAVLVSSDTLAVELGSINPEAKSEATWGARVTGSQWFTDPDCAPSIPPIVGLVRALPHLCMALLPGVPFTLGTSQFVLCAANPLGGG</sequence>
<feature type="transmembrane region" description="Helical" evidence="1">
    <location>
        <begin position="71"/>
        <end position="87"/>
    </location>
</feature>
<protein>
    <submittedName>
        <fullName evidence="2">Uncharacterized protein</fullName>
    </submittedName>
</protein>
<keyword evidence="1" id="KW-1133">Transmembrane helix</keyword>
<gene>
    <name evidence="2" type="ORF">DO97_13305</name>
</gene>
<name>A0A098TJ36_9CYAN</name>
<organism evidence="2 3">
    <name type="scientific">Neosynechococcus sphagnicola sy1</name>
    <dbReference type="NCBI Taxonomy" id="1497020"/>
    <lineage>
        <taxon>Bacteria</taxon>
        <taxon>Bacillati</taxon>
        <taxon>Cyanobacteriota</taxon>
        <taxon>Cyanophyceae</taxon>
        <taxon>Neosynechococcales</taxon>
        <taxon>Neosynechococcaceae</taxon>
        <taxon>Neosynechococcus</taxon>
    </lineage>
</organism>
<evidence type="ECO:0000313" key="3">
    <source>
        <dbReference type="Proteomes" id="UP000030170"/>
    </source>
</evidence>
<comment type="caution">
    <text evidence="2">The sequence shown here is derived from an EMBL/GenBank/DDBJ whole genome shotgun (WGS) entry which is preliminary data.</text>
</comment>
<keyword evidence="1" id="KW-0812">Transmembrane</keyword>
<dbReference type="Proteomes" id="UP000030170">
    <property type="component" value="Unassembled WGS sequence"/>
</dbReference>
<proteinExistence type="predicted"/>
<dbReference type="AlphaFoldDB" id="A0A098TJ36"/>